<dbReference type="Pfam" id="PF20434">
    <property type="entry name" value="BD-FAE"/>
    <property type="match status" value="1"/>
</dbReference>
<dbReference type="PANTHER" id="PTHR48081:SF33">
    <property type="entry name" value="KYNURENINE FORMAMIDASE"/>
    <property type="match status" value="1"/>
</dbReference>
<dbReference type="InterPro" id="IPR029058">
    <property type="entry name" value="AB_hydrolase_fold"/>
</dbReference>
<name>A0A4U0Y045_9PEZI</name>
<dbReference type="Proteomes" id="UP000309340">
    <property type="component" value="Unassembled WGS sequence"/>
</dbReference>
<dbReference type="SUPFAM" id="SSF53474">
    <property type="entry name" value="alpha/beta-Hydrolases"/>
    <property type="match status" value="1"/>
</dbReference>
<dbReference type="PANTHER" id="PTHR48081">
    <property type="entry name" value="AB HYDROLASE SUPERFAMILY PROTEIN C4A8.06C"/>
    <property type="match status" value="1"/>
</dbReference>
<dbReference type="InterPro" id="IPR049492">
    <property type="entry name" value="BD-FAE-like_dom"/>
</dbReference>
<gene>
    <name evidence="3" type="ORF">B0A55_01471</name>
</gene>
<dbReference type="STRING" id="329884.A0A4U0Y045"/>
<reference evidence="3 4" key="1">
    <citation type="submission" date="2017-03" db="EMBL/GenBank/DDBJ databases">
        <title>Genomes of endolithic fungi from Antarctica.</title>
        <authorList>
            <person name="Coleine C."/>
            <person name="Masonjones S."/>
            <person name="Stajich J.E."/>
        </authorList>
    </citation>
    <scope>NUCLEOTIDE SEQUENCE [LARGE SCALE GENOMIC DNA]</scope>
    <source>
        <strain evidence="3 4">CCFEE 5184</strain>
    </source>
</reference>
<keyword evidence="1" id="KW-0378">Hydrolase</keyword>
<dbReference type="GO" id="GO:0016787">
    <property type="term" value="F:hydrolase activity"/>
    <property type="evidence" value="ECO:0007669"/>
    <property type="project" value="UniProtKB-KW"/>
</dbReference>
<evidence type="ECO:0000259" key="2">
    <source>
        <dbReference type="Pfam" id="PF20434"/>
    </source>
</evidence>
<accession>A0A4U0Y045</accession>
<dbReference type="Gene3D" id="3.40.50.1820">
    <property type="entry name" value="alpha/beta hydrolase"/>
    <property type="match status" value="1"/>
</dbReference>
<protein>
    <recommendedName>
        <fullName evidence="2">BD-FAE-like domain-containing protein</fullName>
    </recommendedName>
</protein>
<keyword evidence="4" id="KW-1185">Reference proteome</keyword>
<sequence>MDQLPALGRSLENVMGPTFQIYAPLLQQNTQTIKSVTRETFAYGPYDRQQLDIYHAPHPRIVNGRRPILLFEYGGGLVRGGKSLPIFPDDLVYANVGAFFALECGYTVVIADYRLLSHGAKFPSGGEDIALAVEWIATNQVGQGSEPIDLYIMGNSAGGIHLTTFLLHPDFAETRRKVVNGDGTRLRGLVLLSVPFHFAHAPESRGPVLETYFGDHEAHAPLGLLKTARREQKIPLDFVQGGARLLVMDAELDSEDEIRRPGKDFITEWLAMDDNESRSALAVDSMTGHNHISPVLGLSTGIAKEEAWGHQVAGFCENIRKFKPSTG</sequence>
<feature type="domain" description="BD-FAE-like" evidence="2">
    <location>
        <begin position="51"/>
        <end position="164"/>
    </location>
</feature>
<dbReference type="InterPro" id="IPR050300">
    <property type="entry name" value="GDXG_lipolytic_enzyme"/>
</dbReference>
<evidence type="ECO:0000313" key="3">
    <source>
        <dbReference type="EMBL" id="TKA82667.1"/>
    </source>
</evidence>
<evidence type="ECO:0000313" key="4">
    <source>
        <dbReference type="Proteomes" id="UP000309340"/>
    </source>
</evidence>
<dbReference type="AlphaFoldDB" id="A0A4U0Y045"/>
<dbReference type="EMBL" id="NAJQ01000028">
    <property type="protein sequence ID" value="TKA82667.1"/>
    <property type="molecule type" value="Genomic_DNA"/>
</dbReference>
<comment type="caution">
    <text evidence="3">The sequence shown here is derived from an EMBL/GenBank/DDBJ whole genome shotgun (WGS) entry which is preliminary data.</text>
</comment>
<organism evidence="3 4">
    <name type="scientific">Friedmanniomyces simplex</name>
    <dbReference type="NCBI Taxonomy" id="329884"/>
    <lineage>
        <taxon>Eukaryota</taxon>
        <taxon>Fungi</taxon>
        <taxon>Dikarya</taxon>
        <taxon>Ascomycota</taxon>
        <taxon>Pezizomycotina</taxon>
        <taxon>Dothideomycetes</taxon>
        <taxon>Dothideomycetidae</taxon>
        <taxon>Mycosphaerellales</taxon>
        <taxon>Teratosphaeriaceae</taxon>
        <taxon>Friedmanniomyces</taxon>
    </lineage>
</organism>
<evidence type="ECO:0000256" key="1">
    <source>
        <dbReference type="ARBA" id="ARBA00022801"/>
    </source>
</evidence>
<dbReference type="OrthoDB" id="433474at2759"/>
<proteinExistence type="predicted"/>